<accession>A0ACB8DWM5</accession>
<sequence>MANNFAIAADLAEHYPSAHRERRRFVRSDTWFEDTLPNLSEFHFKQALRVSPSTFRYIVESCRLVLERQTTNMMKPISLKKRVAVALYRLCSSAEDKTIAHLFGIARSTLNVLHQEFCTAVVDLLEGECKLWLARLSTVLKQRASVQRKLNPSLAKSYGNSYAYASSILSACQKIAIPECNSESFQCSRQLYSIILLAVVDHKYHFRYINVGSPGRCHDASVNGRSKLHTLIENGTFSSPMAIIEGINVPPIILCDKALPLSPNLQKPFPNAQPGSREGVFNYNLSKTRRIVENGFGRLKARFRFVMKRMECKLKKAKLAIRAACVLHNICEAMKDSVELQWESEARALDMYAQPSRNTEEYSGGGQEVRHALATYFGKKAQHVPRMSAIATRLKQSRHSCLGHCRFF</sequence>
<gene>
    <name evidence="1" type="ORF">HPB49_007444</name>
</gene>
<proteinExistence type="predicted"/>
<evidence type="ECO:0000313" key="2">
    <source>
        <dbReference type="Proteomes" id="UP000821865"/>
    </source>
</evidence>
<protein>
    <submittedName>
        <fullName evidence="1">Uncharacterized protein</fullName>
    </submittedName>
</protein>
<reference evidence="1" key="1">
    <citation type="submission" date="2020-05" db="EMBL/GenBank/DDBJ databases">
        <title>Large-scale comparative analyses of tick genomes elucidate their genetic diversity and vector capacities.</title>
        <authorList>
            <person name="Jia N."/>
            <person name="Wang J."/>
            <person name="Shi W."/>
            <person name="Du L."/>
            <person name="Sun Y."/>
            <person name="Zhan W."/>
            <person name="Jiang J."/>
            <person name="Wang Q."/>
            <person name="Zhang B."/>
            <person name="Ji P."/>
            <person name="Sakyi L.B."/>
            <person name="Cui X."/>
            <person name="Yuan T."/>
            <person name="Jiang B."/>
            <person name="Yang W."/>
            <person name="Lam T.T.-Y."/>
            <person name="Chang Q."/>
            <person name="Ding S."/>
            <person name="Wang X."/>
            <person name="Zhu J."/>
            <person name="Ruan X."/>
            <person name="Zhao L."/>
            <person name="Wei J."/>
            <person name="Que T."/>
            <person name="Du C."/>
            <person name="Cheng J."/>
            <person name="Dai P."/>
            <person name="Han X."/>
            <person name="Huang E."/>
            <person name="Gao Y."/>
            <person name="Liu J."/>
            <person name="Shao H."/>
            <person name="Ye R."/>
            <person name="Li L."/>
            <person name="Wei W."/>
            <person name="Wang X."/>
            <person name="Wang C."/>
            <person name="Yang T."/>
            <person name="Huo Q."/>
            <person name="Li W."/>
            <person name="Guo W."/>
            <person name="Chen H."/>
            <person name="Zhou L."/>
            <person name="Ni X."/>
            <person name="Tian J."/>
            <person name="Zhou Y."/>
            <person name="Sheng Y."/>
            <person name="Liu T."/>
            <person name="Pan Y."/>
            <person name="Xia L."/>
            <person name="Li J."/>
            <person name="Zhao F."/>
            <person name="Cao W."/>
        </authorList>
    </citation>
    <scope>NUCLEOTIDE SEQUENCE</scope>
    <source>
        <strain evidence="1">Dsil-2018</strain>
    </source>
</reference>
<dbReference type="Proteomes" id="UP000821865">
    <property type="component" value="Chromosome 1"/>
</dbReference>
<name>A0ACB8DWM5_DERSI</name>
<dbReference type="EMBL" id="CM023470">
    <property type="protein sequence ID" value="KAH7978934.1"/>
    <property type="molecule type" value="Genomic_DNA"/>
</dbReference>
<organism evidence="1 2">
    <name type="scientific">Dermacentor silvarum</name>
    <name type="common">Tick</name>
    <dbReference type="NCBI Taxonomy" id="543639"/>
    <lineage>
        <taxon>Eukaryota</taxon>
        <taxon>Metazoa</taxon>
        <taxon>Ecdysozoa</taxon>
        <taxon>Arthropoda</taxon>
        <taxon>Chelicerata</taxon>
        <taxon>Arachnida</taxon>
        <taxon>Acari</taxon>
        <taxon>Parasitiformes</taxon>
        <taxon>Ixodida</taxon>
        <taxon>Ixodoidea</taxon>
        <taxon>Ixodidae</taxon>
        <taxon>Rhipicephalinae</taxon>
        <taxon>Dermacentor</taxon>
    </lineage>
</organism>
<comment type="caution">
    <text evidence="1">The sequence shown here is derived from an EMBL/GenBank/DDBJ whole genome shotgun (WGS) entry which is preliminary data.</text>
</comment>
<keyword evidence="2" id="KW-1185">Reference proteome</keyword>
<evidence type="ECO:0000313" key="1">
    <source>
        <dbReference type="EMBL" id="KAH7978934.1"/>
    </source>
</evidence>